<gene>
    <name evidence="5" type="ORF">BVC80_4717g1</name>
</gene>
<keyword evidence="2 4" id="KW-0853">WD repeat</keyword>
<keyword evidence="3" id="KW-0677">Repeat</keyword>
<dbReference type="Pfam" id="PF00400">
    <property type="entry name" value="WD40"/>
    <property type="match status" value="3"/>
</dbReference>
<dbReference type="InterPro" id="IPR020472">
    <property type="entry name" value="WD40_PAC1"/>
</dbReference>
<name>A0A200QK12_MACCD</name>
<reference evidence="5 6" key="1">
    <citation type="journal article" date="2017" name="Mol. Plant">
        <title>The Genome of Medicinal Plant Macleaya cordata Provides New Insights into Benzylisoquinoline Alkaloids Metabolism.</title>
        <authorList>
            <person name="Liu X."/>
            <person name="Liu Y."/>
            <person name="Huang P."/>
            <person name="Ma Y."/>
            <person name="Qing Z."/>
            <person name="Tang Q."/>
            <person name="Cao H."/>
            <person name="Cheng P."/>
            <person name="Zheng Y."/>
            <person name="Yuan Z."/>
            <person name="Zhou Y."/>
            <person name="Liu J."/>
            <person name="Tang Z."/>
            <person name="Zhuo Y."/>
            <person name="Zhang Y."/>
            <person name="Yu L."/>
            <person name="Huang J."/>
            <person name="Yang P."/>
            <person name="Peng Q."/>
            <person name="Zhang J."/>
            <person name="Jiang W."/>
            <person name="Zhang Z."/>
            <person name="Lin K."/>
            <person name="Ro D.K."/>
            <person name="Chen X."/>
            <person name="Xiong X."/>
            <person name="Shang Y."/>
            <person name="Huang S."/>
            <person name="Zeng J."/>
        </authorList>
    </citation>
    <scope>NUCLEOTIDE SEQUENCE [LARGE SCALE GENOMIC DNA]</scope>
    <source>
        <strain evidence="6">cv. BLH2017</strain>
        <tissue evidence="5">Root</tissue>
    </source>
</reference>
<dbReference type="GO" id="GO:0043130">
    <property type="term" value="F:ubiquitin binding"/>
    <property type="evidence" value="ECO:0007669"/>
    <property type="project" value="TreeGrafter"/>
</dbReference>
<dbReference type="STRING" id="56857.A0A200QK12"/>
<dbReference type="GO" id="GO:0005634">
    <property type="term" value="C:nucleus"/>
    <property type="evidence" value="ECO:0007669"/>
    <property type="project" value="TreeGrafter"/>
</dbReference>
<dbReference type="PRINTS" id="PR00320">
    <property type="entry name" value="GPROTEINBRPT"/>
</dbReference>
<keyword evidence="1" id="KW-0963">Cytoplasm</keyword>
<accession>A0A200QK12</accession>
<evidence type="ECO:0000313" key="6">
    <source>
        <dbReference type="Proteomes" id="UP000195402"/>
    </source>
</evidence>
<organism evidence="5 6">
    <name type="scientific">Macleaya cordata</name>
    <name type="common">Five-seeded plume-poppy</name>
    <name type="synonym">Bocconia cordata</name>
    <dbReference type="NCBI Taxonomy" id="56857"/>
    <lineage>
        <taxon>Eukaryota</taxon>
        <taxon>Viridiplantae</taxon>
        <taxon>Streptophyta</taxon>
        <taxon>Embryophyta</taxon>
        <taxon>Tracheophyta</taxon>
        <taxon>Spermatophyta</taxon>
        <taxon>Magnoliopsida</taxon>
        <taxon>Ranunculales</taxon>
        <taxon>Papaveraceae</taxon>
        <taxon>Papaveroideae</taxon>
        <taxon>Macleaya</taxon>
    </lineage>
</organism>
<dbReference type="SMART" id="SM00320">
    <property type="entry name" value="WD40"/>
    <property type="match status" value="3"/>
</dbReference>
<evidence type="ECO:0000256" key="4">
    <source>
        <dbReference type="PROSITE-ProRule" id="PRU00221"/>
    </source>
</evidence>
<dbReference type="InterPro" id="IPR036322">
    <property type="entry name" value="WD40_repeat_dom_sf"/>
</dbReference>
<evidence type="ECO:0000313" key="5">
    <source>
        <dbReference type="EMBL" id="OVA10830.1"/>
    </source>
</evidence>
<dbReference type="PROSITE" id="PS50082">
    <property type="entry name" value="WD_REPEATS_2"/>
    <property type="match status" value="2"/>
</dbReference>
<dbReference type="Proteomes" id="UP000195402">
    <property type="component" value="Unassembled WGS sequence"/>
</dbReference>
<dbReference type="AlphaFoldDB" id="A0A200QK12"/>
<dbReference type="GO" id="GO:0043161">
    <property type="term" value="P:proteasome-mediated ubiquitin-dependent protein catabolic process"/>
    <property type="evidence" value="ECO:0007669"/>
    <property type="project" value="TreeGrafter"/>
</dbReference>
<evidence type="ECO:0000256" key="1">
    <source>
        <dbReference type="ARBA" id="ARBA00022490"/>
    </source>
</evidence>
<dbReference type="SUPFAM" id="SSF50978">
    <property type="entry name" value="WD40 repeat-like"/>
    <property type="match status" value="1"/>
</dbReference>
<dbReference type="Gene3D" id="2.130.10.10">
    <property type="entry name" value="YVTN repeat-like/Quinoprotein amine dehydrogenase"/>
    <property type="match status" value="1"/>
</dbReference>
<dbReference type="GO" id="GO:0005737">
    <property type="term" value="C:cytoplasm"/>
    <property type="evidence" value="ECO:0007669"/>
    <property type="project" value="TreeGrafter"/>
</dbReference>
<feature type="repeat" description="WD" evidence="4">
    <location>
        <begin position="89"/>
        <end position="103"/>
    </location>
</feature>
<comment type="caution">
    <text evidence="5">The sequence shown here is derived from an EMBL/GenBank/DDBJ whole genome shotgun (WGS) entry which is preliminary data.</text>
</comment>
<protein>
    <submittedName>
        <fullName evidence="5">WD40 repeat</fullName>
    </submittedName>
</protein>
<dbReference type="InterPro" id="IPR015943">
    <property type="entry name" value="WD40/YVTN_repeat-like_dom_sf"/>
</dbReference>
<evidence type="ECO:0000256" key="2">
    <source>
        <dbReference type="ARBA" id="ARBA00022574"/>
    </source>
</evidence>
<keyword evidence="6" id="KW-1185">Reference proteome</keyword>
<dbReference type="InParanoid" id="A0A200QK12"/>
<feature type="repeat" description="WD" evidence="4">
    <location>
        <begin position="111"/>
        <end position="142"/>
    </location>
</feature>
<dbReference type="OrthoDB" id="10265988at2759"/>
<dbReference type="InterPro" id="IPR001680">
    <property type="entry name" value="WD40_rpt"/>
</dbReference>
<proteinExistence type="predicted"/>
<evidence type="ECO:0000256" key="3">
    <source>
        <dbReference type="ARBA" id="ARBA00022737"/>
    </source>
</evidence>
<dbReference type="GO" id="GO:0010992">
    <property type="term" value="P:ubiquitin recycling"/>
    <property type="evidence" value="ECO:0007669"/>
    <property type="project" value="TreeGrafter"/>
</dbReference>
<dbReference type="PANTHER" id="PTHR19849:SF0">
    <property type="entry name" value="PHOSPHOLIPASE A-2-ACTIVATING PROTEIN"/>
    <property type="match status" value="1"/>
</dbReference>
<dbReference type="EMBL" id="MVGT01001814">
    <property type="protein sequence ID" value="OVA10830.1"/>
    <property type="molecule type" value="Genomic_DNA"/>
</dbReference>
<dbReference type="PANTHER" id="PTHR19849">
    <property type="entry name" value="PHOSPHOLIPASE A-2-ACTIVATING PROTEIN"/>
    <property type="match status" value="1"/>
</dbReference>
<sequence length="210" mass="22921">MVVEAWCNGGVAVVCHVGEVVVLAIWWRWWCGKWLGGGEVWGSDGHEVVAVVMVMVVAWWECVGSDGIGGSSMTVDTVRGLAVMPGFGVLSASHDGSIRLWELTGQVLMEMVGHTSIIYSVHAHDSGLIVSGSEDCFAKIWKDGVCVQSIEHPGCVWDAKFLENGDIVTACSDGVVRVWTAHKDRIADPVDIESYTSQLSLYKCSRYRYI</sequence>